<keyword evidence="5" id="KW-0732">Signal</keyword>
<feature type="domain" description="PPIase cyclophilin-type" evidence="7">
    <location>
        <begin position="79"/>
        <end position="228"/>
    </location>
</feature>
<evidence type="ECO:0000259" key="7">
    <source>
        <dbReference type="PROSITE" id="PS50072"/>
    </source>
</evidence>
<gene>
    <name evidence="8" type="ORF">BVG16_23350</name>
</gene>
<keyword evidence="9" id="KW-1185">Reference proteome</keyword>
<dbReference type="AlphaFoldDB" id="A0A1T2X4T2"/>
<evidence type="ECO:0000313" key="8">
    <source>
        <dbReference type="EMBL" id="OPA74696.1"/>
    </source>
</evidence>
<evidence type="ECO:0000256" key="2">
    <source>
        <dbReference type="ARBA" id="ARBA00002388"/>
    </source>
</evidence>
<dbReference type="PANTHER" id="PTHR45625">
    <property type="entry name" value="PEPTIDYL-PROLYL CIS-TRANS ISOMERASE-RELATED"/>
    <property type="match status" value="1"/>
</dbReference>
<evidence type="ECO:0000256" key="3">
    <source>
        <dbReference type="ARBA" id="ARBA00023110"/>
    </source>
</evidence>
<dbReference type="InterPro" id="IPR044666">
    <property type="entry name" value="Cyclophilin_A-like"/>
</dbReference>
<comment type="similarity">
    <text evidence="5">Belongs to the cyclophilin-type PPIase family.</text>
</comment>
<dbReference type="OrthoDB" id="9807797at2"/>
<dbReference type="InterPro" id="IPR002130">
    <property type="entry name" value="Cyclophilin-type_PPIase_dom"/>
</dbReference>
<evidence type="ECO:0000256" key="4">
    <source>
        <dbReference type="ARBA" id="ARBA00023235"/>
    </source>
</evidence>
<sequence>MKRKSHRLLVLVLVLTTVIALGACGSKNQSSSESSNTNGGSAESTGTSTEQPSKTWKEAPAMTIDQNKKYTAKVSTSKGDFTIELFAKDAPITVNNFVFLSKQGYYDGIIFHRILESFMIQTGDPLGNGTGGPGYTIQDELNGPHKYEEGIVAMAKTKAPNSAGSQFFIGTGPDIDNLNSMPDYPIFGKVIDGMDTVKLIAATPTEMDDSGREQSKPSEKVTINSIAITEE</sequence>
<dbReference type="PROSITE" id="PS50072">
    <property type="entry name" value="CSA_PPIASE_2"/>
    <property type="match status" value="1"/>
</dbReference>
<feature type="compositionally biased region" description="Low complexity" evidence="6">
    <location>
        <begin position="26"/>
        <end position="50"/>
    </location>
</feature>
<dbReference type="CDD" id="cd00317">
    <property type="entry name" value="cyclophilin"/>
    <property type="match status" value="1"/>
</dbReference>
<comment type="catalytic activity">
    <reaction evidence="1 5">
        <text>[protein]-peptidylproline (omega=180) = [protein]-peptidylproline (omega=0)</text>
        <dbReference type="Rhea" id="RHEA:16237"/>
        <dbReference type="Rhea" id="RHEA-COMP:10747"/>
        <dbReference type="Rhea" id="RHEA-COMP:10748"/>
        <dbReference type="ChEBI" id="CHEBI:83833"/>
        <dbReference type="ChEBI" id="CHEBI:83834"/>
        <dbReference type="EC" id="5.2.1.8"/>
    </reaction>
</comment>
<organism evidence="8 9">
    <name type="scientific">Paenibacillus selenitireducens</name>
    <dbReference type="NCBI Taxonomy" id="1324314"/>
    <lineage>
        <taxon>Bacteria</taxon>
        <taxon>Bacillati</taxon>
        <taxon>Bacillota</taxon>
        <taxon>Bacilli</taxon>
        <taxon>Bacillales</taxon>
        <taxon>Paenibacillaceae</taxon>
        <taxon>Paenibacillus</taxon>
    </lineage>
</organism>
<reference evidence="8 9" key="1">
    <citation type="submission" date="2017-01" db="EMBL/GenBank/DDBJ databases">
        <title>Genome analysis of Paenibacillus selenitrireducens ES3-24.</title>
        <authorList>
            <person name="Xu D."/>
            <person name="Yao R."/>
            <person name="Zheng S."/>
        </authorList>
    </citation>
    <scope>NUCLEOTIDE SEQUENCE [LARGE SCALE GENOMIC DNA]</scope>
    <source>
        <strain evidence="8 9">ES3-24</strain>
    </source>
</reference>
<feature type="compositionally biased region" description="Basic and acidic residues" evidence="6">
    <location>
        <begin position="209"/>
        <end position="219"/>
    </location>
</feature>
<dbReference type="EC" id="5.2.1.8" evidence="5"/>
<dbReference type="PROSITE" id="PS51257">
    <property type="entry name" value="PROKAR_LIPOPROTEIN"/>
    <property type="match status" value="1"/>
</dbReference>
<evidence type="ECO:0000313" key="9">
    <source>
        <dbReference type="Proteomes" id="UP000190188"/>
    </source>
</evidence>
<dbReference type="GO" id="GO:0003755">
    <property type="term" value="F:peptidyl-prolyl cis-trans isomerase activity"/>
    <property type="evidence" value="ECO:0007669"/>
    <property type="project" value="UniProtKB-UniRule"/>
</dbReference>
<dbReference type="STRING" id="1324314.BVG16_23350"/>
<evidence type="ECO:0000256" key="1">
    <source>
        <dbReference type="ARBA" id="ARBA00000971"/>
    </source>
</evidence>
<dbReference type="RefSeq" id="WP_078501611.1">
    <property type="nucleotide sequence ID" value="NZ_MSZX01000010.1"/>
</dbReference>
<feature type="region of interest" description="Disordered" evidence="6">
    <location>
        <begin position="26"/>
        <end position="59"/>
    </location>
</feature>
<dbReference type="InterPro" id="IPR029000">
    <property type="entry name" value="Cyclophilin-like_dom_sf"/>
</dbReference>
<dbReference type="Proteomes" id="UP000190188">
    <property type="component" value="Unassembled WGS sequence"/>
</dbReference>
<dbReference type="SUPFAM" id="SSF50891">
    <property type="entry name" value="Cyclophilin-like"/>
    <property type="match status" value="1"/>
</dbReference>
<accession>A0A1T2X4T2</accession>
<proteinExistence type="inferred from homology"/>
<protein>
    <recommendedName>
        <fullName evidence="5">Peptidyl-prolyl cis-trans isomerase</fullName>
        <shortName evidence="5">PPIase</shortName>
        <ecNumber evidence="5">5.2.1.8</ecNumber>
    </recommendedName>
</protein>
<dbReference type="Gene3D" id="2.40.100.10">
    <property type="entry name" value="Cyclophilin-like"/>
    <property type="match status" value="1"/>
</dbReference>
<evidence type="ECO:0000256" key="5">
    <source>
        <dbReference type="RuleBase" id="RU363019"/>
    </source>
</evidence>
<dbReference type="Pfam" id="PF00160">
    <property type="entry name" value="Pro_isomerase"/>
    <property type="match status" value="1"/>
</dbReference>
<feature type="compositionally biased region" description="Polar residues" evidence="6">
    <location>
        <begin position="221"/>
        <end position="231"/>
    </location>
</feature>
<dbReference type="PRINTS" id="PR00153">
    <property type="entry name" value="CSAPPISMRASE"/>
</dbReference>
<evidence type="ECO:0000256" key="6">
    <source>
        <dbReference type="SAM" id="MobiDB-lite"/>
    </source>
</evidence>
<feature type="signal peptide" evidence="5">
    <location>
        <begin position="1"/>
        <end position="22"/>
    </location>
</feature>
<feature type="region of interest" description="Disordered" evidence="6">
    <location>
        <begin position="206"/>
        <end position="231"/>
    </location>
</feature>
<comment type="caution">
    <text evidence="8">The sequence shown here is derived from an EMBL/GenBank/DDBJ whole genome shotgun (WGS) entry which is preliminary data.</text>
</comment>
<comment type="function">
    <text evidence="2 5">PPIases accelerate the folding of proteins. It catalyzes the cis-trans isomerization of proline imidic peptide bonds in oligopeptides.</text>
</comment>
<name>A0A1T2X4T2_9BACL</name>
<dbReference type="EMBL" id="MSZX01000010">
    <property type="protein sequence ID" value="OPA74696.1"/>
    <property type="molecule type" value="Genomic_DNA"/>
</dbReference>
<keyword evidence="4 5" id="KW-0413">Isomerase</keyword>
<feature type="chain" id="PRO_5039758954" description="Peptidyl-prolyl cis-trans isomerase" evidence="5">
    <location>
        <begin position="23"/>
        <end position="231"/>
    </location>
</feature>
<dbReference type="PANTHER" id="PTHR45625:SF4">
    <property type="entry name" value="PEPTIDYLPROLYL ISOMERASE DOMAIN AND WD REPEAT-CONTAINING PROTEIN 1"/>
    <property type="match status" value="1"/>
</dbReference>
<keyword evidence="3 5" id="KW-0697">Rotamase</keyword>